<feature type="compositionally biased region" description="Acidic residues" evidence="1">
    <location>
        <begin position="192"/>
        <end position="206"/>
    </location>
</feature>
<name>A0A5C6RUD6_9BACT</name>
<evidence type="ECO:0000313" key="3">
    <source>
        <dbReference type="Proteomes" id="UP000321580"/>
    </source>
</evidence>
<dbReference type="AlphaFoldDB" id="A0A5C6RUD6"/>
<feature type="compositionally biased region" description="Basic and acidic residues" evidence="1">
    <location>
        <begin position="209"/>
        <end position="220"/>
    </location>
</feature>
<sequence length="229" mass="26801">MEKYVNYLVQDILAAMENVPHYLMGDEEEEDLEFLTPDEEAKDAPRKPLGLIAGLDPNWFPPEERLEDDQLLQILDALNDCLDAYGFILNFPLGLPSRQRYAILAQQLRKEVPVLKYNTWQIDFCNYDTVACPFGARYCQCKVYEKWLDQLQSSPEPSDGPASLPDFLLNAENAIEQDAYYYRGDAYGYEYEEEDEWEEDEEEDGVDPTYRRFWDPGFRPEDDDDGQWN</sequence>
<evidence type="ECO:0000256" key="1">
    <source>
        <dbReference type="SAM" id="MobiDB-lite"/>
    </source>
</evidence>
<dbReference type="RefSeq" id="WP_147166613.1">
    <property type="nucleotide sequence ID" value="NZ_VOOR01000009.1"/>
</dbReference>
<protein>
    <submittedName>
        <fullName evidence="2">Uncharacterized protein</fullName>
    </submittedName>
</protein>
<dbReference type="OrthoDB" id="1441229at2"/>
<feature type="region of interest" description="Disordered" evidence="1">
    <location>
        <begin position="192"/>
        <end position="229"/>
    </location>
</feature>
<keyword evidence="3" id="KW-1185">Reference proteome</keyword>
<reference evidence="2 3" key="1">
    <citation type="submission" date="2019-08" db="EMBL/GenBank/DDBJ databases">
        <title>Genome of Phaeodactylibacter luteus.</title>
        <authorList>
            <person name="Bowman J.P."/>
        </authorList>
    </citation>
    <scope>NUCLEOTIDE SEQUENCE [LARGE SCALE GENOMIC DNA]</scope>
    <source>
        <strain evidence="2 3">KCTC 42180</strain>
    </source>
</reference>
<accession>A0A5C6RUD6</accession>
<organism evidence="2 3">
    <name type="scientific">Phaeodactylibacter luteus</name>
    <dbReference type="NCBI Taxonomy" id="1564516"/>
    <lineage>
        <taxon>Bacteria</taxon>
        <taxon>Pseudomonadati</taxon>
        <taxon>Bacteroidota</taxon>
        <taxon>Saprospiria</taxon>
        <taxon>Saprospirales</taxon>
        <taxon>Haliscomenobacteraceae</taxon>
        <taxon>Phaeodactylibacter</taxon>
    </lineage>
</organism>
<dbReference type="EMBL" id="VOOR01000009">
    <property type="protein sequence ID" value="TXB65604.1"/>
    <property type="molecule type" value="Genomic_DNA"/>
</dbReference>
<dbReference type="Proteomes" id="UP000321580">
    <property type="component" value="Unassembled WGS sequence"/>
</dbReference>
<comment type="caution">
    <text evidence="2">The sequence shown here is derived from an EMBL/GenBank/DDBJ whole genome shotgun (WGS) entry which is preliminary data.</text>
</comment>
<evidence type="ECO:0000313" key="2">
    <source>
        <dbReference type="EMBL" id="TXB65604.1"/>
    </source>
</evidence>
<gene>
    <name evidence="2" type="ORF">FRY97_06375</name>
</gene>
<proteinExistence type="predicted"/>